<evidence type="ECO:0000313" key="1">
    <source>
        <dbReference type="EMBL" id="OEL17201.1"/>
    </source>
</evidence>
<comment type="caution">
    <text evidence="1">The sequence shown here is derived from an EMBL/GenBank/DDBJ whole genome shotgun (WGS) entry which is preliminary data.</text>
</comment>
<gene>
    <name evidence="1" type="ORF">BAE44_0021779</name>
</gene>
<dbReference type="EMBL" id="LWDX02060658">
    <property type="protein sequence ID" value="OEL17201.1"/>
    <property type="molecule type" value="Genomic_DNA"/>
</dbReference>
<dbReference type="AlphaFoldDB" id="A0A1E5UWE7"/>
<protein>
    <submittedName>
        <fullName evidence="1">Uncharacterized protein</fullName>
    </submittedName>
</protein>
<proteinExistence type="predicted"/>
<dbReference type="Proteomes" id="UP000095767">
    <property type="component" value="Unassembled WGS sequence"/>
</dbReference>
<name>A0A1E5UWE7_9POAL</name>
<sequence length="50" mass="5693">LEAPERFWVWSVTYSHGFCRLYLPGAKDYKDSVSLNCAAHAARDETMSGR</sequence>
<keyword evidence="2" id="KW-1185">Reference proteome</keyword>
<organism evidence="1 2">
    <name type="scientific">Dichanthelium oligosanthes</name>
    <dbReference type="NCBI Taxonomy" id="888268"/>
    <lineage>
        <taxon>Eukaryota</taxon>
        <taxon>Viridiplantae</taxon>
        <taxon>Streptophyta</taxon>
        <taxon>Embryophyta</taxon>
        <taxon>Tracheophyta</taxon>
        <taxon>Spermatophyta</taxon>
        <taxon>Magnoliopsida</taxon>
        <taxon>Liliopsida</taxon>
        <taxon>Poales</taxon>
        <taxon>Poaceae</taxon>
        <taxon>PACMAD clade</taxon>
        <taxon>Panicoideae</taxon>
        <taxon>Panicodae</taxon>
        <taxon>Paniceae</taxon>
        <taxon>Dichantheliinae</taxon>
        <taxon>Dichanthelium</taxon>
    </lineage>
</organism>
<feature type="non-terminal residue" evidence="1">
    <location>
        <position position="1"/>
    </location>
</feature>
<reference evidence="1 2" key="1">
    <citation type="submission" date="2016-09" db="EMBL/GenBank/DDBJ databases">
        <title>The draft genome of Dichanthelium oligosanthes: A C3 panicoid grass species.</title>
        <authorList>
            <person name="Studer A.J."/>
            <person name="Schnable J.C."/>
            <person name="Brutnell T.P."/>
        </authorList>
    </citation>
    <scope>NUCLEOTIDE SEQUENCE [LARGE SCALE GENOMIC DNA]</scope>
    <source>
        <strain evidence="2">cv. Kellogg 1175</strain>
        <tissue evidence="1">Leaf</tissue>
    </source>
</reference>
<accession>A0A1E5UWE7</accession>
<evidence type="ECO:0000313" key="2">
    <source>
        <dbReference type="Proteomes" id="UP000095767"/>
    </source>
</evidence>